<evidence type="ECO:0000313" key="4">
    <source>
        <dbReference type="Proteomes" id="UP000241890"/>
    </source>
</evidence>
<feature type="region of interest" description="Disordered" evidence="2">
    <location>
        <begin position="1"/>
        <end position="24"/>
    </location>
</feature>
<feature type="coiled-coil region" evidence="1">
    <location>
        <begin position="231"/>
        <end position="331"/>
    </location>
</feature>
<keyword evidence="1" id="KW-0175">Coiled coil</keyword>
<evidence type="ECO:0000313" key="3">
    <source>
        <dbReference type="EMBL" id="GBG25653.1"/>
    </source>
</evidence>
<feature type="coiled-coil region" evidence="1">
    <location>
        <begin position="431"/>
        <end position="465"/>
    </location>
</feature>
<dbReference type="Proteomes" id="UP000241890">
    <property type="component" value="Unassembled WGS sequence"/>
</dbReference>
<feature type="coiled-coil region" evidence="1">
    <location>
        <begin position="1180"/>
        <end position="1249"/>
    </location>
</feature>
<comment type="caution">
    <text evidence="3">The sequence shown here is derived from an EMBL/GenBank/DDBJ whole genome shotgun (WGS) entry which is preliminary data.</text>
</comment>
<feature type="coiled-coil region" evidence="1">
    <location>
        <begin position="558"/>
        <end position="652"/>
    </location>
</feature>
<accession>A0A2R5GAS5</accession>
<feature type="region of interest" description="Disordered" evidence="2">
    <location>
        <begin position="44"/>
        <end position="78"/>
    </location>
</feature>
<dbReference type="EMBL" id="BEYU01000014">
    <property type="protein sequence ID" value="GBG25653.1"/>
    <property type="molecule type" value="Genomic_DNA"/>
</dbReference>
<feature type="region of interest" description="Disordered" evidence="2">
    <location>
        <begin position="1266"/>
        <end position="1289"/>
    </location>
</feature>
<gene>
    <name evidence="3" type="ORF">FCC1311_018722</name>
</gene>
<organism evidence="3 4">
    <name type="scientific">Hondaea fermentalgiana</name>
    <dbReference type="NCBI Taxonomy" id="2315210"/>
    <lineage>
        <taxon>Eukaryota</taxon>
        <taxon>Sar</taxon>
        <taxon>Stramenopiles</taxon>
        <taxon>Bigyra</taxon>
        <taxon>Labyrinthulomycetes</taxon>
        <taxon>Thraustochytrida</taxon>
        <taxon>Thraustochytriidae</taxon>
        <taxon>Hondaea</taxon>
    </lineage>
</organism>
<proteinExistence type="predicted"/>
<feature type="compositionally biased region" description="Low complexity" evidence="2">
    <location>
        <begin position="1266"/>
        <end position="1282"/>
    </location>
</feature>
<sequence length="1289" mass="143966">MFSKSKVQRFWEEKGKNPSLGPGAYDVDKADTALRSKAYQNVPLSATARWHEDDDDENRGPGYYNASKPGEDPMADAKARPFDFDVPQAAESETDRLRKRLRNALLEKDNLARQMKASMSRARVLETQLSDAAKTVEKVPTLERQARRASRAALAAAAAGAAVRKHCARAEEEKHSAQERASALEFARIRASVELCRLQKQHFLLQHAALAQRDAAVDREWEFSWDIHDTIERSNEVIERQEEEILQQSALLQDTAGTEAYIASLKEEIELLSQENLGLVAEARTANDEASRLSTQLIDSQAACEKEKKRVRELKSRLQTAEATIKEKVSSTQDLLKQLCLITDACQRKIKEKGELADRSRAADEQLAQIEATSASLQSRFQAREEELLSKVQESEAIMAEALSDAAAQIACLERDLFESRESMEIVCTEHAEKNQAVAHLEEQLKSAKDDLESHRAREQDLRAEVEASVQAHTTLRETEADAKRQLAALQEIVHAERCKSEAAAKEHAQSAQELTQDLAEAERVGCEYREKLELAEAALCKLKEDSAEVQTDLEGRIACLEKAISEHESTSREAEHAWEEETRAKDEHVAELNRALASTRSTLLQLESNQKDLELEITQRQEVVVRLQNEVEELTAKAQEQMEMANQARTEAGAWEARAQEGVERVSSLEASLTTSKQDLTCALGKVASLEEDVETFKARARELDEAFQEVDTEQANTIAAMDAMAERLELCFDRTRPSDLVRGVVEVRDSLAQQLDCLREEVAVSKETIKSLEGERDGLRQEKVDLEARHLAATAHKDSLSQHHAELLERARVLERSNEEAHGQLSALASELDETRRREDALGLQIETLCSEADGKEATRQKLADEKSKLEGEKETLATKVVALEEALSVASDNYETAQAEKTAVEQRAETLESARVEATQRASELEDQLQSIYEELEASHEARQGLEARNEEAMGHIKTLEMERDEEQGVQDELRQELKAQCEALEARCQALSALEKERAEEHEAQTELRAQLTAQCETLETRCEEFSAHMACLEATRAQEQAASEAACDALRQRCSELEGRTEALDELSAAHEALRREYEEGQRALESAREACQHSESALAAKQRVVEHLSERVDDLEKKSSGVDPEHVDRLKAMVQTLHEQLDAATGKESALEAQVHVYRVKLAESNLLASDMDSRDSELALTKAEQEKARAELARLASENAALTGHQNLRQKIQHLKQVKLELADLRMQNAKLQTLVKRKDKRIASLSQTVQQALGAAQSTKSLSSLSRSPVASRLGDFSSSE</sequence>
<keyword evidence="4" id="KW-1185">Reference proteome</keyword>
<protein>
    <submittedName>
        <fullName evidence="3">Laminin subunit alpha-5</fullName>
    </submittedName>
</protein>
<feature type="coiled-coil region" evidence="1">
    <location>
        <begin position="750"/>
        <end position="791"/>
    </location>
</feature>
<dbReference type="Gene3D" id="1.20.120.330">
    <property type="entry name" value="Nucleotidyltransferases domain 2"/>
    <property type="match status" value="1"/>
</dbReference>
<evidence type="ECO:0000256" key="2">
    <source>
        <dbReference type="SAM" id="MobiDB-lite"/>
    </source>
</evidence>
<feature type="coiled-coil region" evidence="1">
    <location>
        <begin position="820"/>
        <end position="1153"/>
    </location>
</feature>
<name>A0A2R5GAS5_9STRA</name>
<feature type="compositionally biased region" description="Basic and acidic residues" evidence="2">
    <location>
        <begin position="69"/>
        <end position="78"/>
    </location>
</feature>
<reference evidence="3 4" key="1">
    <citation type="submission" date="2017-12" db="EMBL/GenBank/DDBJ databases">
        <title>Sequencing, de novo assembly and annotation of complete genome of a new Thraustochytrid species, strain FCC1311.</title>
        <authorList>
            <person name="Sedici K."/>
            <person name="Godart F."/>
            <person name="Aiese Cigliano R."/>
            <person name="Sanseverino W."/>
            <person name="Barakat M."/>
            <person name="Ortet P."/>
            <person name="Marechal E."/>
            <person name="Cagnac O."/>
            <person name="Amato A."/>
        </authorList>
    </citation>
    <scope>NUCLEOTIDE SEQUENCE [LARGE SCALE GENOMIC DNA]</scope>
</reference>
<dbReference type="InParanoid" id="A0A2R5GAS5"/>
<dbReference type="OrthoDB" id="419631at2759"/>
<evidence type="ECO:0000256" key="1">
    <source>
        <dbReference type="SAM" id="Coils"/>
    </source>
</evidence>